<dbReference type="HOGENOM" id="CLU_1600759_0_0_10"/>
<dbReference type="AlphaFoldDB" id="I7A1B3"/>
<reference evidence="2 3" key="1">
    <citation type="journal article" date="2013" name="PLoS ONE">
        <title>Genomic analysis of Melioribacter roseus, facultatively anaerobic organotrophic bacterium representing a novel deep lineage within Bacteriodetes/Chlorobi group.</title>
        <authorList>
            <person name="Kadnikov V.V."/>
            <person name="Mardanov A.V."/>
            <person name="Podosokorskaya O.A."/>
            <person name="Gavrilov S.N."/>
            <person name="Kublanov I.V."/>
            <person name="Beletsky A.V."/>
            <person name="Bonch-Osmolovskaya E.A."/>
            <person name="Ravin N.V."/>
        </authorList>
    </citation>
    <scope>NUCLEOTIDE SEQUENCE [LARGE SCALE GENOMIC DNA]</scope>
    <source>
        <strain evidence="3">JCM 17771 / P3M-2</strain>
    </source>
</reference>
<dbReference type="Proteomes" id="UP000009011">
    <property type="component" value="Chromosome"/>
</dbReference>
<gene>
    <name evidence="2" type="ordered locus">MROS_1759</name>
</gene>
<evidence type="ECO:0000313" key="3">
    <source>
        <dbReference type="Proteomes" id="UP000009011"/>
    </source>
</evidence>
<evidence type="ECO:0000313" key="2">
    <source>
        <dbReference type="EMBL" id="AFN74993.1"/>
    </source>
</evidence>
<sequence>MNIDELLNDYIDGSADSNKINELKELLEKDETTAKKLKALKAVDVLMRRMDYEKAPRDFSEKFAAALAKNGAVKKVRKDFVTPTILSLFLTVMLGILAVSFYYSYKTIDNTGALTGILRDVSNGINFIAGNKLFHLLGASVSLIALTILYLLNETHRRFRKKLKDL</sequence>
<keyword evidence="1" id="KW-0472">Membrane</keyword>
<dbReference type="EMBL" id="CP003557">
    <property type="protein sequence ID" value="AFN74993.1"/>
    <property type="molecule type" value="Genomic_DNA"/>
</dbReference>
<dbReference type="RefSeq" id="WP_014856425.1">
    <property type="nucleotide sequence ID" value="NC_018178.1"/>
</dbReference>
<evidence type="ECO:0000256" key="1">
    <source>
        <dbReference type="SAM" id="Phobius"/>
    </source>
</evidence>
<keyword evidence="3" id="KW-1185">Reference proteome</keyword>
<organism evidence="2 3">
    <name type="scientific">Melioribacter roseus (strain DSM 23840 / JCM 17771 / VKM B-2668 / P3M-2)</name>
    <dbReference type="NCBI Taxonomy" id="1191523"/>
    <lineage>
        <taxon>Bacteria</taxon>
        <taxon>Pseudomonadati</taxon>
        <taxon>Ignavibacteriota</taxon>
        <taxon>Ignavibacteria</taxon>
        <taxon>Ignavibacteriales</taxon>
        <taxon>Melioribacteraceae</taxon>
        <taxon>Melioribacter</taxon>
    </lineage>
</organism>
<keyword evidence="1" id="KW-1133">Transmembrane helix</keyword>
<name>I7A1B3_MELRP</name>
<dbReference type="STRING" id="1191523.MROS_1759"/>
<accession>I7A1B3</accession>
<dbReference type="KEGG" id="mro:MROS_1759"/>
<keyword evidence="1" id="KW-0812">Transmembrane</keyword>
<protein>
    <submittedName>
        <fullName evidence="2">Uncharacterized protein</fullName>
    </submittedName>
</protein>
<feature type="transmembrane region" description="Helical" evidence="1">
    <location>
        <begin position="133"/>
        <end position="152"/>
    </location>
</feature>
<proteinExistence type="predicted"/>
<feature type="transmembrane region" description="Helical" evidence="1">
    <location>
        <begin position="84"/>
        <end position="105"/>
    </location>
</feature>